<evidence type="ECO:0000313" key="3">
    <source>
        <dbReference type="Proteomes" id="UP001151760"/>
    </source>
</evidence>
<sequence>MPPRRNKDTNDIYEQELEQCINTRMDERFDQFVDQFVDRMNNMINPIRREDRNGRRSEGEESEYPYFKGDGSSSDELGDYGFVEKRGLDEEEDNIKVVVVVANVFALQ</sequence>
<accession>A0ABQ5J579</accession>
<name>A0ABQ5J579_9ASTR</name>
<evidence type="ECO:0008006" key="4">
    <source>
        <dbReference type="Google" id="ProtNLM"/>
    </source>
</evidence>
<dbReference type="EMBL" id="BQNB010021558">
    <property type="protein sequence ID" value="GJU07629.1"/>
    <property type="molecule type" value="Genomic_DNA"/>
</dbReference>
<organism evidence="2 3">
    <name type="scientific">Tanacetum coccineum</name>
    <dbReference type="NCBI Taxonomy" id="301880"/>
    <lineage>
        <taxon>Eukaryota</taxon>
        <taxon>Viridiplantae</taxon>
        <taxon>Streptophyta</taxon>
        <taxon>Embryophyta</taxon>
        <taxon>Tracheophyta</taxon>
        <taxon>Spermatophyta</taxon>
        <taxon>Magnoliopsida</taxon>
        <taxon>eudicotyledons</taxon>
        <taxon>Gunneridae</taxon>
        <taxon>Pentapetalae</taxon>
        <taxon>asterids</taxon>
        <taxon>campanulids</taxon>
        <taxon>Asterales</taxon>
        <taxon>Asteraceae</taxon>
        <taxon>Asteroideae</taxon>
        <taxon>Anthemideae</taxon>
        <taxon>Anthemidinae</taxon>
        <taxon>Tanacetum</taxon>
    </lineage>
</organism>
<proteinExistence type="predicted"/>
<evidence type="ECO:0000313" key="2">
    <source>
        <dbReference type="EMBL" id="GJU07629.1"/>
    </source>
</evidence>
<dbReference type="Proteomes" id="UP001151760">
    <property type="component" value="Unassembled WGS sequence"/>
</dbReference>
<gene>
    <name evidence="2" type="ORF">Tco_1124059</name>
</gene>
<keyword evidence="3" id="KW-1185">Reference proteome</keyword>
<protein>
    <recommendedName>
        <fullName evidence="4">Reverse transcriptase domain-containing protein</fullName>
    </recommendedName>
</protein>
<evidence type="ECO:0000256" key="1">
    <source>
        <dbReference type="SAM" id="MobiDB-lite"/>
    </source>
</evidence>
<comment type="caution">
    <text evidence="2">The sequence shown here is derived from an EMBL/GenBank/DDBJ whole genome shotgun (WGS) entry which is preliminary data.</text>
</comment>
<reference evidence="2" key="2">
    <citation type="submission" date="2022-01" db="EMBL/GenBank/DDBJ databases">
        <authorList>
            <person name="Yamashiro T."/>
            <person name="Shiraishi A."/>
            <person name="Satake H."/>
            <person name="Nakayama K."/>
        </authorList>
    </citation>
    <scope>NUCLEOTIDE SEQUENCE</scope>
</reference>
<feature type="region of interest" description="Disordered" evidence="1">
    <location>
        <begin position="47"/>
        <end position="75"/>
    </location>
</feature>
<reference evidence="2" key="1">
    <citation type="journal article" date="2022" name="Int. J. Mol. Sci.">
        <title>Draft Genome of Tanacetum Coccineum: Genomic Comparison of Closely Related Tanacetum-Family Plants.</title>
        <authorList>
            <person name="Yamashiro T."/>
            <person name="Shiraishi A."/>
            <person name="Nakayama K."/>
            <person name="Satake H."/>
        </authorList>
    </citation>
    <scope>NUCLEOTIDE SEQUENCE</scope>
</reference>
<feature type="compositionally biased region" description="Basic and acidic residues" evidence="1">
    <location>
        <begin position="47"/>
        <end position="59"/>
    </location>
</feature>